<organismHost>
    <name type="scientific">Lepidoptera</name>
    <name type="common">moths &amp; butterflies</name>
    <dbReference type="NCBI Taxonomy" id="7088"/>
</organismHost>
<dbReference type="Pfam" id="PF07206">
    <property type="entry name" value="Baculo_LEF-10"/>
    <property type="match status" value="1"/>
</dbReference>
<sequence>MSDVPATTDVVANILKHNLELIDNSYIILNVVDQTCGALKPVCLGEINSFQTNKTTGYPVSDTSVASELQSDQTL</sequence>
<dbReference type="InterPro" id="IPR009855">
    <property type="entry name" value="Baculo_LEF-10"/>
</dbReference>
<organism evidence="1">
    <name type="scientific">Mamestra brassicae nuclear polyhedrosis virus</name>
    <name type="common">MbNPV</name>
    <dbReference type="NCBI Taxonomy" id="78219"/>
    <lineage>
        <taxon>Viruses</taxon>
        <taxon>Viruses incertae sedis</taxon>
        <taxon>Naldaviricetes</taxon>
        <taxon>Lefavirales</taxon>
        <taxon>Baculoviridae</taxon>
        <taxon>Alphabaculovirus</taxon>
        <taxon>Alphabaculovirus mabrassicae</taxon>
    </lineage>
</organism>
<name>A0A077CY67_NPVMB</name>
<evidence type="ECO:0000313" key="1">
    <source>
        <dbReference type="EMBL" id="AIL25205.1"/>
    </source>
</evidence>
<proteinExistence type="predicted"/>
<accession>A0A077CY67</accession>
<reference evidence="1" key="1">
    <citation type="submission" date="2014-05" db="EMBL/GenBank/DDBJ databases">
        <authorList>
            <person name="Hou D."/>
            <person name="Liu X."/>
            <person name="Yin F."/>
            <person name="Zhu Z."/>
            <person name="Wang J."/>
            <person name="Zhang L."/>
            <person name="Kou Z."/>
            <person name="Deng F."/>
            <person name="Wang H."/>
            <person name="Hu Z."/>
        </authorList>
    </citation>
    <scope>NUCLEOTIDE SEQUENCE</scope>
    <source>
        <strain evidence="1">CTa</strain>
    </source>
</reference>
<protein>
    <submittedName>
        <fullName evidence="1">Lef10</fullName>
    </submittedName>
</protein>
<dbReference type="EMBL" id="KJ871680">
    <property type="protein sequence ID" value="AIL25205.1"/>
    <property type="molecule type" value="Genomic_DNA"/>
</dbReference>